<dbReference type="Pfam" id="PF01391">
    <property type="entry name" value="Collagen"/>
    <property type="match status" value="1"/>
</dbReference>
<dbReference type="GeneID" id="115568465"/>
<dbReference type="FunFam" id="2.60.120.40:FF:000001">
    <property type="entry name" value="Complement C1q B chain"/>
    <property type="match status" value="1"/>
</dbReference>
<dbReference type="OMA" id="AMIPWVL"/>
<name>A0A671UFF3_SPAAU</name>
<evidence type="ECO:0000256" key="3">
    <source>
        <dbReference type="ARBA" id="ARBA00022530"/>
    </source>
</evidence>
<keyword evidence="3" id="KW-0272">Extracellular matrix</keyword>
<evidence type="ECO:0000313" key="10">
    <source>
        <dbReference type="Proteomes" id="UP000472265"/>
    </source>
</evidence>
<feature type="compositionally biased region" description="Basic and acidic residues" evidence="6">
    <location>
        <begin position="80"/>
        <end position="94"/>
    </location>
</feature>
<keyword evidence="2" id="KW-0964">Secreted</keyword>
<evidence type="ECO:0000256" key="6">
    <source>
        <dbReference type="SAM" id="MobiDB-lite"/>
    </source>
</evidence>
<dbReference type="OrthoDB" id="9889709at2759"/>
<organism evidence="9 10">
    <name type="scientific">Sparus aurata</name>
    <name type="common">Gilthead sea bream</name>
    <dbReference type="NCBI Taxonomy" id="8175"/>
    <lineage>
        <taxon>Eukaryota</taxon>
        <taxon>Metazoa</taxon>
        <taxon>Chordata</taxon>
        <taxon>Craniata</taxon>
        <taxon>Vertebrata</taxon>
        <taxon>Euteleostomi</taxon>
        <taxon>Actinopterygii</taxon>
        <taxon>Neopterygii</taxon>
        <taxon>Teleostei</taxon>
        <taxon>Neoteleostei</taxon>
        <taxon>Acanthomorphata</taxon>
        <taxon>Eupercaria</taxon>
        <taxon>Spariformes</taxon>
        <taxon>Sparidae</taxon>
        <taxon>Sparus</taxon>
    </lineage>
</organism>
<evidence type="ECO:0000313" key="9">
    <source>
        <dbReference type="Ensembl" id="ENSSAUP00010012477.1"/>
    </source>
</evidence>
<dbReference type="Ensembl" id="ENSSAUT00010013262.1">
    <property type="protein sequence ID" value="ENSSAUP00010012477.1"/>
    <property type="gene ID" value="ENSSAUG00010005951.1"/>
</dbReference>
<evidence type="ECO:0000256" key="1">
    <source>
        <dbReference type="ARBA" id="ARBA00004498"/>
    </source>
</evidence>
<dbReference type="InParanoid" id="A0A671UFF3"/>
<dbReference type="GeneTree" id="ENSGT00940000159591"/>
<dbReference type="CTD" id="114898"/>
<dbReference type="PANTHER" id="PTHR15427">
    <property type="entry name" value="EMILIN ELASTIN MICROFIBRIL INTERFACE-LOCATED PROTEIN ELASTIN MICROFIBRIL INTERFACER"/>
    <property type="match status" value="1"/>
</dbReference>
<dbReference type="InterPro" id="IPR008983">
    <property type="entry name" value="Tumour_necrosis_fac-like_dom"/>
</dbReference>
<feature type="compositionally biased region" description="Low complexity" evidence="6">
    <location>
        <begin position="58"/>
        <end position="73"/>
    </location>
</feature>
<protein>
    <submittedName>
        <fullName evidence="9">C1q and TNF related 2</fullName>
    </submittedName>
</protein>
<accession>A0A671UFF3</accession>
<feature type="signal peptide" evidence="7">
    <location>
        <begin position="1"/>
        <end position="28"/>
    </location>
</feature>
<dbReference type="SMART" id="SM00110">
    <property type="entry name" value="C1Q"/>
    <property type="match status" value="1"/>
</dbReference>
<evidence type="ECO:0000256" key="7">
    <source>
        <dbReference type="SAM" id="SignalP"/>
    </source>
</evidence>
<sequence length="308" mass="32143">MPMGHNFSTGTIMLQICVMLCLLSAVFSQSTNASLKKARNITIHSSQLVCSLPGPAGPAGNPGAPGSPGSMGPMGPPGKDGPDGKDGAKGEKGQGGDPGRPGNQGKPGVTGREGVIGKAGPRGLKGLRGTPGTAGKQGPKGEQGDKGEQGAPGGCNCGSTARSAFSVAVTKSYPKERLPIRFSRIMLNEGGHYNASSGKFVCVIPGVYYFTYDITLANKHLAIGLVHNGQYKIKTFDANTGNHDVASGSTVLHLQKSDQVWLQIFYSEQNGLFFDPFWTDSTFTGFLIYADQDYLTEADKKANAQDGS</sequence>
<dbReference type="Proteomes" id="UP000472265">
    <property type="component" value="Chromosome 18"/>
</dbReference>
<comment type="subcellular location">
    <subcellularLocation>
        <location evidence="1">Secreted</location>
        <location evidence="1">Extracellular space</location>
        <location evidence="1">Extracellular matrix</location>
    </subcellularLocation>
</comment>
<keyword evidence="10" id="KW-1185">Reference proteome</keyword>
<feature type="chain" id="PRO_5025545146" evidence="7">
    <location>
        <begin position="29"/>
        <end position="308"/>
    </location>
</feature>
<reference evidence="9" key="2">
    <citation type="submission" date="2025-08" db="UniProtKB">
        <authorList>
            <consortium name="Ensembl"/>
        </authorList>
    </citation>
    <scope>IDENTIFICATION</scope>
</reference>
<keyword evidence="5" id="KW-0176">Collagen</keyword>
<dbReference type="GO" id="GO:0005581">
    <property type="term" value="C:collagen trimer"/>
    <property type="evidence" value="ECO:0007669"/>
    <property type="project" value="UniProtKB-KW"/>
</dbReference>
<evidence type="ECO:0000256" key="5">
    <source>
        <dbReference type="ARBA" id="ARBA00023119"/>
    </source>
</evidence>
<dbReference type="Pfam" id="PF00386">
    <property type="entry name" value="C1q"/>
    <property type="match status" value="1"/>
</dbReference>
<keyword evidence="4 7" id="KW-0732">Signal</keyword>
<dbReference type="SUPFAM" id="SSF49842">
    <property type="entry name" value="TNF-like"/>
    <property type="match status" value="1"/>
</dbReference>
<dbReference type="Gene3D" id="2.60.120.40">
    <property type="match status" value="1"/>
</dbReference>
<feature type="domain" description="C1q" evidence="8">
    <location>
        <begin position="158"/>
        <end position="294"/>
    </location>
</feature>
<dbReference type="PANTHER" id="PTHR15427:SF28">
    <property type="entry name" value="COMPLEMENT C1Q TUMOR NECROSIS FACTOR-RELATED PROTEIN 2"/>
    <property type="match status" value="1"/>
</dbReference>
<dbReference type="AlphaFoldDB" id="A0A671UFF3"/>
<evidence type="ECO:0000256" key="2">
    <source>
        <dbReference type="ARBA" id="ARBA00022525"/>
    </source>
</evidence>
<dbReference type="InterPro" id="IPR001073">
    <property type="entry name" value="C1q_dom"/>
</dbReference>
<dbReference type="PROSITE" id="PS50871">
    <property type="entry name" value="C1Q"/>
    <property type="match status" value="1"/>
</dbReference>
<dbReference type="InterPro" id="IPR008160">
    <property type="entry name" value="Collagen"/>
</dbReference>
<dbReference type="RefSeq" id="XP_030251619.1">
    <property type="nucleotide sequence ID" value="XM_030395759.1"/>
</dbReference>
<evidence type="ECO:0000259" key="8">
    <source>
        <dbReference type="PROSITE" id="PS50871"/>
    </source>
</evidence>
<reference evidence="9" key="3">
    <citation type="submission" date="2025-09" db="UniProtKB">
        <authorList>
            <consortium name="Ensembl"/>
        </authorList>
    </citation>
    <scope>IDENTIFICATION</scope>
</reference>
<dbReference type="PRINTS" id="PR00007">
    <property type="entry name" value="COMPLEMNTC1Q"/>
</dbReference>
<dbReference type="InterPro" id="IPR050392">
    <property type="entry name" value="Collagen/C1q_domain"/>
</dbReference>
<evidence type="ECO:0000256" key="4">
    <source>
        <dbReference type="ARBA" id="ARBA00022729"/>
    </source>
</evidence>
<feature type="region of interest" description="Disordered" evidence="6">
    <location>
        <begin position="54"/>
        <end position="155"/>
    </location>
</feature>
<reference evidence="9" key="1">
    <citation type="submission" date="2021-04" db="EMBL/GenBank/DDBJ databases">
        <authorList>
            <consortium name="Wellcome Sanger Institute Data Sharing"/>
        </authorList>
    </citation>
    <scope>NUCLEOTIDE SEQUENCE [LARGE SCALE GENOMIC DNA]</scope>
</reference>
<proteinExistence type="predicted"/>
<gene>
    <name evidence="9" type="primary">C1QTNF2</name>
    <name evidence="9" type="synonym">c1qtnf2</name>
</gene>